<comment type="caution">
    <text evidence="1">The sequence shown here is derived from an EMBL/GenBank/DDBJ whole genome shotgun (WGS) entry which is preliminary data.</text>
</comment>
<dbReference type="Proteomes" id="UP000826195">
    <property type="component" value="Unassembled WGS sequence"/>
</dbReference>
<evidence type="ECO:0000313" key="1">
    <source>
        <dbReference type="EMBL" id="KAH0554257.1"/>
    </source>
</evidence>
<gene>
    <name evidence="1" type="ORF">KQX54_008843</name>
</gene>
<accession>A0AAV7IR63</accession>
<organism evidence="1 2">
    <name type="scientific">Cotesia glomerata</name>
    <name type="common">Lepidopteran parasitic wasp</name>
    <name type="synonym">Apanteles glomeratus</name>
    <dbReference type="NCBI Taxonomy" id="32391"/>
    <lineage>
        <taxon>Eukaryota</taxon>
        <taxon>Metazoa</taxon>
        <taxon>Ecdysozoa</taxon>
        <taxon>Arthropoda</taxon>
        <taxon>Hexapoda</taxon>
        <taxon>Insecta</taxon>
        <taxon>Pterygota</taxon>
        <taxon>Neoptera</taxon>
        <taxon>Endopterygota</taxon>
        <taxon>Hymenoptera</taxon>
        <taxon>Apocrita</taxon>
        <taxon>Ichneumonoidea</taxon>
        <taxon>Braconidae</taxon>
        <taxon>Microgastrinae</taxon>
        <taxon>Cotesia</taxon>
    </lineage>
</organism>
<evidence type="ECO:0008006" key="3">
    <source>
        <dbReference type="Google" id="ProtNLM"/>
    </source>
</evidence>
<name>A0AAV7IR63_COTGL</name>
<proteinExistence type="predicted"/>
<dbReference type="AlphaFoldDB" id="A0AAV7IR63"/>
<sequence length="247" mass="27584">MIMKWELENPRLFIMIPGESGIKGVTSFWETVDDSLWNRTSKLNPESDRITATAVLDLPTFNDTCQVKVYGTVTYKMDEMELQAPVNFLSLTTTQAIDKSLTPRYAKDLHQSVVAMKAAAIEKVIAVPLHADGRGIKILSFIENKDFQEILNDVHVSKNPEVFRNCLIEVLSVESAVTMRISARSTAQLNILIHMLQAEFPDAIETGKQDKITDAVIALENEIKLKLGCDEPTKLLKAKVVTDLLVP</sequence>
<dbReference type="EMBL" id="JAHXZJ010001119">
    <property type="protein sequence ID" value="KAH0554257.1"/>
    <property type="molecule type" value="Genomic_DNA"/>
</dbReference>
<evidence type="ECO:0000313" key="2">
    <source>
        <dbReference type="Proteomes" id="UP000826195"/>
    </source>
</evidence>
<keyword evidence="2" id="KW-1185">Reference proteome</keyword>
<reference evidence="1 2" key="1">
    <citation type="journal article" date="2021" name="J. Hered.">
        <title>A chromosome-level genome assembly of the parasitoid wasp, Cotesia glomerata (Hymenoptera: Braconidae).</title>
        <authorList>
            <person name="Pinto B.J."/>
            <person name="Weis J.J."/>
            <person name="Gamble T."/>
            <person name="Ode P.J."/>
            <person name="Paul R."/>
            <person name="Zaspel J.M."/>
        </authorList>
    </citation>
    <scope>NUCLEOTIDE SEQUENCE [LARGE SCALE GENOMIC DNA]</scope>
    <source>
        <strain evidence="1">CgM1</strain>
    </source>
</reference>
<protein>
    <recommendedName>
        <fullName evidence="3">Vitellogenin</fullName>
    </recommendedName>
</protein>